<dbReference type="Pfam" id="PF26449">
    <property type="entry name" value="DUF8128"/>
    <property type="match status" value="1"/>
</dbReference>
<name>A0A554JAJ1_9BACT</name>
<evidence type="ECO:0000256" key="1">
    <source>
        <dbReference type="SAM" id="Phobius"/>
    </source>
</evidence>
<keyword evidence="1" id="KW-0472">Membrane</keyword>
<dbReference type="AlphaFoldDB" id="A0A554JAJ1"/>
<feature type="transmembrane region" description="Helical" evidence="1">
    <location>
        <begin position="19"/>
        <end position="39"/>
    </location>
</feature>
<keyword evidence="1" id="KW-0812">Transmembrane</keyword>
<organism evidence="3 4">
    <name type="scientific">Candidatus Doudnabacteria bacterium Gr01-1014_77</name>
    <dbReference type="NCBI Taxonomy" id="2017133"/>
    <lineage>
        <taxon>Bacteria</taxon>
        <taxon>Candidatus Doudnaibacteriota</taxon>
    </lineage>
</organism>
<dbReference type="Proteomes" id="UP000319613">
    <property type="component" value="Unassembled WGS sequence"/>
</dbReference>
<sequence length="439" mass="50708">MGIFSTISEGFGSTISTGWYLFVHWYGWVMFVIAGFYIVRKLYQDKIIDDYVFSNKRIFLHIKIEKENLQSTLAVEQIFASMHAMHQNFTWAERWLEGLVNLWWTAEMVSLGGKISFIISVPEKSRGLALSSFYAYYPNAEISEVEDYMKNLTHLDDNSSWDMWGTEYKFTRDWAYPIRTWREFEHPAAEEPVIDPMAGVLEALSRAEPHEMLAIQIVMRPVADKEWAPHSEEVVQSLKEEGEHHVPFLERILPFLAWGSKKTVIEAMQEGGSHGAHGEEQKQPKVMRMTEGERNTVKGIETKATKPAYQTKIRHLYIAPKDKFDKNKKSLLVGAYRQFGAVNSNNLKPDVNGTWTNYNYAMFEALEKPFVKFMIMERKHLLLKGFVNRSRWIGIDPMIMNIEELATLYHFPLNTASTPPVERIDIKKGQPPANLPVMG</sequence>
<comment type="caution">
    <text evidence="3">The sequence shown here is derived from an EMBL/GenBank/DDBJ whole genome shotgun (WGS) entry which is preliminary data.</text>
</comment>
<evidence type="ECO:0000313" key="3">
    <source>
        <dbReference type="EMBL" id="TSC65385.1"/>
    </source>
</evidence>
<accession>A0A554JAJ1</accession>
<keyword evidence="1" id="KW-1133">Transmembrane helix</keyword>
<gene>
    <name evidence="3" type="ORF">G01um101477_501</name>
</gene>
<reference evidence="3 4" key="1">
    <citation type="submission" date="2017-07" db="EMBL/GenBank/DDBJ databases">
        <title>Mechanisms for carbon and nitrogen cycling indicate functional differentiation within the Candidate Phyla Radiation.</title>
        <authorList>
            <person name="Danczak R.E."/>
            <person name="Johnston M.D."/>
            <person name="Kenah C."/>
            <person name="Slattery M."/>
            <person name="Wrighton K.C."/>
            <person name="Wilkins M.J."/>
        </authorList>
    </citation>
    <scope>NUCLEOTIDE SEQUENCE [LARGE SCALE GENOMIC DNA]</scope>
    <source>
        <strain evidence="3">Gr01-1014_77</strain>
    </source>
</reference>
<evidence type="ECO:0000259" key="2">
    <source>
        <dbReference type="Pfam" id="PF26449"/>
    </source>
</evidence>
<feature type="domain" description="DUF8128" evidence="2">
    <location>
        <begin position="107"/>
        <end position="346"/>
    </location>
</feature>
<dbReference type="InterPro" id="IPR058441">
    <property type="entry name" value="DUF8128"/>
</dbReference>
<dbReference type="EMBL" id="VMFF01000048">
    <property type="protein sequence ID" value="TSC65385.1"/>
    <property type="molecule type" value="Genomic_DNA"/>
</dbReference>
<protein>
    <recommendedName>
        <fullName evidence="2">DUF8128 domain-containing protein</fullName>
    </recommendedName>
</protein>
<evidence type="ECO:0000313" key="4">
    <source>
        <dbReference type="Proteomes" id="UP000319613"/>
    </source>
</evidence>
<proteinExistence type="predicted"/>